<evidence type="ECO:0000313" key="1">
    <source>
        <dbReference type="EMBL" id="GAA5414881.1"/>
    </source>
</evidence>
<evidence type="ECO:0000313" key="2">
    <source>
        <dbReference type="Proteomes" id="UP001449582"/>
    </source>
</evidence>
<reference evidence="1" key="1">
    <citation type="submission" date="2024-02" db="EMBL/GenBank/DDBJ databases">
        <title>Draft genome sequence of new strains in genus Ureaplasma.</title>
        <authorList>
            <person name="Nakajima Y."/>
            <person name="Segawa T."/>
        </authorList>
    </citation>
    <scope>NUCLEOTIDE SEQUENCE [LARGE SCALE GENOMIC DNA]</scope>
    <source>
        <strain evidence="1">OM1</strain>
    </source>
</reference>
<dbReference type="Proteomes" id="UP001449582">
    <property type="component" value="Unassembled WGS sequence"/>
</dbReference>
<sequence>MSTNYAIMKQSEKELLNTFDTYLKDVLNIHNNLYAFLISQEQEQVKHLMNDEQYAKFEYSVEKASKNYEDILDETMWMIQKNEPRASHLRFIISVIDSIKDVDRISSYVEILTNFFYKREVPDKVFNMFIDGYKQTNDLLMLIYNEFVEKSIEECREDISDSIREYHIYLKNKIRSCVLLFNDADLSIQNKTLIDLITCFGVLERMVEHVDNIIKAFYYIR</sequence>
<name>A0ABP9UAL2_9BACT</name>
<organism evidence="1 2">
    <name type="scientific">Ureaplasma ceti</name>
    <dbReference type="NCBI Taxonomy" id="3119530"/>
    <lineage>
        <taxon>Bacteria</taxon>
        <taxon>Bacillati</taxon>
        <taxon>Mycoplasmatota</taxon>
        <taxon>Mycoplasmoidales</taxon>
        <taxon>Mycoplasmoidaceae</taxon>
        <taxon>Ureaplasma</taxon>
    </lineage>
</organism>
<dbReference type="RefSeq" id="WP_353290041.1">
    <property type="nucleotide sequence ID" value="NZ_BAABQM010000004.1"/>
</dbReference>
<gene>
    <name evidence="1" type="ORF">UREOM_5920</name>
</gene>
<comment type="caution">
    <text evidence="1">The sequence shown here is derived from an EMBL/GenBank/DDBJ whole genome shotgun (WGS) entry which is preliminary data.</text>
</comment>
<proteinExistence type="predicted"/>
<dbReference type="InterPro" id="IPR038078">
    <property type="entry name" value="PhoU-like_sf"/>
</dbReference>
<dbReference type="SUPFAM" id="SSF109755">
    <property type="entry name" value="PhoU-like"/>
    <property type="match status" value="1"/>
</dbReference>
<dbReference type="Gene3D" id="1.20.58.220">
    <property type="entry name" value="Phosphate transport system protein phou homolog 2, domain 2"/>
    <property type="match status" value="1"/>
</dbReference>
<keyword evidence="2" id="KW-1185">Reference proteome</keyword>
<accession>A0ABP9UAL2</accession>
<dbReference type="EMBL" id="BAABQM010000004">
    <property type="protein sequence ID" value="GAA5414881.1"/>
    <property type="molecule type" value="Genomic_DNA"/>
</dbReference>
<protein>
    <submittedName>
        <fullName evidence="1">Uncharacterized protein</fullName>
    </submittedName>
</protein>